<protein>
    <submittedName>
        <fullName evidence="1">Uncharacterized protein</fullName>
    </submittedName>
</protein>
<dbReference type="EMBL" id="CAJGYO010000012">
    <property type="protein sequence ID" value="CAD6261975.1"/>
    <property type="molecule type" value="Genomic_DNA"/>
</dbReference>
<sequence>MELSRGIVSPPLRSVYSCHGRCGPPSGAFSPPPSSSTVEVRRRCISRALLPRQQEWVEGWVRRNDTLVRGLPILVGGSSLVAVLLNRAVSGIAAVADASSSQSRADILTLALSVTDILAGLVWLSIRPKSISPVVPKGVECKRVGPGVSSYALHELLWTWDSLTTATCCKSLVIVYGGNCVLQIGVAAGSPEDGNALNVDAQKFIQGSLYKSVMESKKQSYLANLALYPGRSELPFLPANTQDYPGCCYSLERHGQKLVDLLSKVIKEGVILEENLEGLVLRLGQWIGEHGLVLLESRGVNILRCVCKSQPGHQHILSLQGWVGSLRLSCQATTPPRRTSTWYDPRNPERWPCSDQWGLERQTDTVLQRAADVRDCYGDISHLSLRIGGGHLSRAFARHNHISHSTLRVISSFACTSSWRGAEDSELQR</sequence>
<dbReference type="AlphaFoldDB" id="A0A811QSA0"/>
<dbReference type="InterPro" id="IPR021325">
    <property type="entry name" value="CCB2/CCB4"/>
</dbReference>
<dbReference type="PANTHER" id="PTHR34943:SF2">
    <property type="entry name" value="PROTEIN COFACTOR ASSEMBLY OF COMPLEX C SUBUNIT B CCB4, CHLOROPLASTIC"/>
    <property type="match status" value="1"/>
</dbReference>
<dbReference type="PANTHER" id="PTHR34943">
    <property type="match status" value="1"/>
</dbReference>
<accession>A0A811QSA0</accession>
<dbReference type="OrthoDB" id="439612at2759"/>
<keyword evidence="2" id="KW-1185">Reference proteome</keyword>
<name>A0A811QSA0_9POAL</name>
<dbReference type="Pfam" id="PF11152">
    <property type="entry name" value="CCB2_CCB4"/>
    <property type="match status" value="1"/>
</dbReference>
<evidence type="ECO:0000313" key="1">
    <source>
        <dbReference type="EMBL" id="CAD6261975.1"/>
    </source>
</evidence>
<reference evidence="1" key="1">
    <citation type="submission" date="2020-10" db="EMBL/GenBank/DDBJ databases">
        <authorList>
            <person name="Han B."/>
            <person name="Lu T."/>
            <person name="Zhao Q."/>
            <person name="Huang X."/>
            <person name="Zhao Y."/>
        </authorList>
    </citation>
    <scope>NUCLEOTIDE SEQUENCE</scope>
</reference>
<comment type="caution">
    <text evidence="1">The sequence shown here is derived from an EMBL/GenBank/DDBJ whole genome shotgun (WGS) entry which is preliminary data.</text>
</comment>
<evidence type="ECO:0000313" key="2">
    <source>
        <dbReference type="Proteomes" id="UP000604825"/>
    </source>
</evidence>
<gene>
    <name evidence="1" type="ORF">NCGR_LOCUS45359</name>
</gene>
<proteinExistence type="predicted"/>
<dbReference type="GO" id="GO:0009507">
    <property type="term" value="C:chloroplast"/>
    <property type="evidence" value="ECO:0007669"/>
    <property type="project" value="TreeGrafter"/>
</dbReference>
<organism evidence="1 2">
    <name type="scientific">Miscanthus lutarioriparius</name>
    <dbReference type="NCBI Taxonomy" id="422564"/>
    <lineage>
        <taxon>Eukaryota</taxon>
        <taxon>Viridiplantae</taxon>
        <taxon>Streptophyta</taxon>
        <taxon>Embryophyta</taxon>
        <taxon>Tracheophyta</taxon>
        <taxon>Spermatophyta</taxon>
        <taxon>Magnoliopsida</taxon>
        <taxon>Liliopsida</taxon>
        <taxon>Poales</taxon>
        <taxon>Poaceae</taxon>
        <taxon>PACMAD clade</taxon>
        <taxon>Panicoideae</taxon>
        <taxon>Andropogonodae</taxon>
        <taxon>Andropogoneae</taxon>
        <taxon>Saccharinae</taxon>
        <taxon>Miscanthus</taxon>
    </lineage>
</organism>
<dbReference type="InterPro" id="IPR044705">
    <property type="entry name" value="CCB4"/>
</dbReference>
<dbReference type="GO" id="GO:0010190">
    <property type="term" value="P:cytochrome b6f complex assembly"/>
    <property type="evidence" value="ECO:0007669"/>
    <property type="project" value="TreeGrafter"/>
</dbReference>
<dbReference type="Proteomes" id="UP000604825">
    <property type="component" value="Unassembled WGS sequence"/>
</dbReference>